<dbReference type="Gene3D" id="2.160.10.10">
    <property type="entry name" value="Hexapeptide repeat proteins"/>
    <property type="match status" value="1"/>
</dbReference>
<evidence type="ECO:0000256" key="2">
    <source>
        <dbReference type="ARBA" id="ARBA00022737"/>
    </source>
</evidence>
<gene>
    <name evidence="4" type="ORF">LX73_0939</name>
</gene>
<accession>A0A5D3YP21</accession>
<dbReference type="Proteomes" id="UP000324595">
    <property type="component" value="Unassembled WGS sequence"/>
</dbReference>
<sequence length="172" mass="19345">MNLLRKLYFALYIILFKKTPEDYRPFALFFPTIRRYLVKNYLRKCGENLRVKSGAEISPKSEVGNNSELGTRCMIQSHCSIGSNVIMGPDVKIYSRNHRYSRLDTPIQYQGKKQYNTKVGNDVWIGASVIVLAGVEVGDHVIIGAGSVVTKDVPDYAIVGGNPAKVIKYRNE</sequence>
<keyword evidence="5" id="KW-1185">Reference proteome</keyword>
<keyword evidence="1 4" id="KW-0808">Transferase</keyword>
<dbReference type="CDD" id="cd04647">
    <property type="entry name" value="LbH_MAT_like"/>
    <property type="match status" value="1"/>
</dbReference>
<dbReference type="PROSITE" id="PS00101">
    <property type="entry name" value="HEXAPEP_TRANSFERASES"/>
    <property type="match status" value="1"/>
</dbReference>
<organism evidence="4 5">
    <name type="scientific">Fodinibius salinus</name>
    <dbReference type="NCBI Taxonomy" id="860790"/>
    <lineage>
        <taxon>Bacteria</taxon>
        <taxon>Pseudomonadati</taxon>
        <taxon>Balneolota</taxon>
        <taxon>Balneolia</taxon>
        <taxon>Balneolales</taxon>
        <taxon>Balneolaceae</taxon>
        <taxon>Fodinibius</taxon>
    </lineage>
</organism>
<evidence type="ECO:0000313" key="4">
    <source>
        <dbReference type="EMBL" id="TYP95624.1"/>
    </source>
</evidence>
<dbReference type="InterPro" id="IPR018357">
    <property type="entry name" value="Hexapep_transf_CS"/>
</dbReference>
<evidence type="ECO:0000256" key="3">
    <source>
        <dbReference type="ARBA" id="ARBA00023315"/>
    </source>
</evidence>
<dbReference type="SUPFAM" id="SSF51161">
    <property type="entry name" value="Trimeric LpxA-like enzymes"/>
    <property type="match status" value="1"/>
</dbReference>
<evidence type="ECO:0000313" key="5">
    <source>
        <dbReference type="Proteomes" id="UP000324595"/>
    </source>
</evidence>
<dbReference type="PANTHER" id="PTHR23416">
    <property type="entry name" value="SIALIC ACID SYNTHASE-RELATED"/>
    <property type="match status" value="1"/>
</dbReference>
<dbReference type="Pfam" id="PF00132">
    <property type="entry name" value="Hexapep"/>
    <property type="match status" value="1"/>
</dbReference>
<keyword evidence="2" id="KW-0677">Repeat</keyword>
<dbReference type="AlphaFoldDB" id="A0A5D3YP21"/>
<dbReference type="InterPro" id="IPR001451">
    <property type="entry name" value="Hexapep"/>
</dbReference>
<name>A0A5D3YP21_9BACT</name>
<proteinExistence type="predicted"/>
<comment type="caution">
    <text evidence="4">The sequence shown here is derived from an EMBL/GenBank/DDBJ whole genome shotgun (WGS) entry which is preliminary data.</text>
</comment>
<keyword evidence="3" id="KW-0012">Acyltransferase</keyword>
<dbReference type="OrthoDB" id="9814490at2"/>
<dbReference type="GO" id="GO:0016746">
    <property type="term" value="F:acyltransferase activity"/>
    <property type="evidence" value="ECO:0007669"/>
    <property type="project" value="UniProtKB-KW"/>
</dbReference>
<dbReference type="InterPro" id="IPR051159">
    <property type="entry name" value="Hexapeptide_acetyltransf"/>
</dbReference>
<evidence type="ECO:0000256" key="1">
    <source>
        <dbReference type="ARBA" id="ARBA00022679"/>
    </source>
</evidence>
<dbReference type="InterPro" id="IPR011004">
    <property type="entry name" value="Trimer_LpxA-like_sf"/>
</dbReference>
<reference evidence="4 5" key="1">
    <citation type="submission" date="2019-07" db="EMBL/GenBank/DDBJ databases">
        <title>Genomic Encyclopedia of Archaeal and Bacterial Type Strains, Phase II (KMG-II): from individual species to whole genera.</title>
        <authorList>
            <person name="Goeker M."/>
        </authorList>
    </citation>
    <scope>NUCLEOTIDE SEQUENCE [LARGE SCALE GENOMIC DNA]</scope>
    <source>
        <strain evidence="4 5">DSM 21935</strain>
    </source>
</reference>
<protein>
    <submittedName>
        <fullName evidence="4">Maltose O-acetyltransferase</fullName>
    </submittedName>
</protein>
<dbReference type="EMBL" id="VNHY01000001">
    <property type="protein sequence ID" value="TYP95624.1"/>
    <property type="molecule type" value="Genomic_DNA"/>
</dbReference>